<dbReference type="Proteomes" id="UP000680045">
    <property type="component" value="Unassembled WGS sequence"/>
</dbReference>
<gene>
    <name evidence="9" type="ORF">KEH51_25045</name>
</gene>
<dbReference type="PANTHER" id="PTHR43163:SF6">
    <property type="entry name" value="DIPEPTIDE TRANSPORT SYSTEM PERMEASE PROTEIN DPPB-RELATED"/>
    <property type="match status" value="1"/>
</dbReference>
<evidence type="ECO:0000313" key="9">
    <source>
        <dbReference type="EMBL" id="MBR8646004.1"/>
    </source>
</evidence>
<keyword evidence="4 7" id="KW-0812">Transmembrane</keyword>
<dbReference type="Pfam" id="PF00528">
    <property type="entry name" value="BPD_transp_1"/>
    <property type="match status" value="1"/>
</dbReference>
<accession>A0A941JBR0</accession>
<dbReference type="EMBL" id="JAGTPW010000062">
    <property type="protein sequence ID" value="MBR8646004.1"/>
    <property type="molecule type" value="Genomic_DNA"/>
</dbReference>
<evidence type="ECO:0000313" key="10">
    <source>
        <dbReference type="Proteomes" id="UP000680045"/>
    </source>
</evidence>
<reference evidence="9" key="1">
    <citation type="submission" date="2021-04" db="EMBL/GenBank/DDBJ databases">
        <title>Whole genome sequencing of Enterococci isolates from hospitalized patients.</title>
        <authorList>
            <person name="Ogoti B.M."/>
            <person name="Onyambu F.G."/>
        </authorList>
    </citation>
    <scope>NUCLEOTIDE SEQUENCE</scope>
    <source>
        <strain evidence="9">242</strain>
    </source>
</reference>
<evidence type="ECO:0000259" key="8">
    <source>
        <dbReference type="Pfam" id="PF00528"/>
    </source>
</evidence>
<dbReference type="GO" id="GO:0005886">
    <property type="term" value="C:plasma membrane"/>
    <property type="evidence" value="ECO:0007669"/>
    <property type="project" value="UniProtKB-SubCell"/>
</dbReference>
<comment type="caution">
    <text evidence="9">The sequence shown here is derived from an EMBL/GenBank/DDBJ whole genome shotgun (WGS) entry which is preliminary data.</text>
</comment>
<keyword evidence="3" id="KW-1003">Cell membrane</keyword>
<evidence type="ECO:0000256" key="7">
    <source>
        <dbReference type="SAM" id="Phobius"/>
    </source>
</evidence>
<feature type="transmembrane region" description="Helical" evidence="7">
    <location>
        <begin position="54"/>
        <end position="73"/>
    </location>
</feature>
<keyword evidence="2" id="KW-0813">Transport</keyword>
<evidence type="ECO:0000256" key="6">
    <source>
        <dbReference type="ARBA" id="ARBA00023136"/>
    </source>
</evidence>
<evidence type="ECO:0000256" key="1">
    <source>
        <dbReference type="ARBA" id="ARBA00004651"/>
    </source>
</evidence>
<keyword evidence="6 7" id="KW-0472">Membrane</keyword>
<dbReference type="InterPro" id="IPR000515">
    <property type="entry name" value="MetI-like"/>
</dbReference>
<organism evidence="9 10">
    <name type="scientific">Peribacillus frigoritolerans</name>
    <dbReference type="NCBI Taxonomy" id="450367"/>
    <lineage>
        <taxon>Bacteria</taxon>
        <taxon>Bacillati</taxon>
        <taxon>Bacillota</taxon>
        <taxon>Bacilli</taxon>
        <taxon>Bacillales</taxon>
        <taxon>Bacillaceae</taxon>
        <taxon>Peribacillus</taxon>
    </lineage>
</organism>
<dbReference type="PANTHER" id="PTHR43163">
    <property type="entry name" value="DIPEPTIDE TRANSPORT SYSTEM PERMEASE PROTEIN DPPB-RELATED"/>
    <property type="match status" value="1"/>
</dbReference>
<name>A0A941JBR0_9BACI</name>
<dbReference type="AlphaFoldDB" id="A0A941JBR0"/>
<keyword evidence="5 7" id="KW-1133">Transmembrane helix</keyword>
<evidence type="ECO:0000256" key="2">
    <source>
        <dbReference type="ARBA" id="ARBA00022448"/>
    </source>
</evidence>
<proteinExistence type="predicted"/>
<evidence type="ECO:0000256" key="5">
    <source>
        <dbReference type="ARBA" id="ARBA00022989"/>
    </source>
</evidence>
<dbReference type="GO" id="GO:0055085">
    <property type="term" value="P:transmembrane transport"/>
    <property type="evidence" value="ECO:0007669"/>
    <property type="project" value="InterPro"/>
</dbReference>
<feature type="domain" description="ABC transmembrane type-1" evidence="8">
    <location>
        <begin position="25"/>
        <end position="73"/>
    </location>
</feature>
<evidence type="ECO:0000256" key="3">
    <source>
        <dbReference type="ARBA" id="ARBA00022475"/>
    </source>
</evidence>
<protein>
    <submittedName>
        <fullName evidence="9">ABC transporter permease subunit</fullName>
    </submittedName>
</protein>
<comment type="subcellular location">
    <subcellularLocation>
        <location evidence="1">Cell membrane</location>
        <topology evidence="1">Multi-pass membrane protein</topology>
    </subcellularLocation>
</comment>
<evidence type="ECO:0000256" key="4">
    <source>
        <dbReference type="ARBA" id="ARBA00022692"/>
    </source>
</evidence>
<sequence>MFKAWHYFSTCYRCPPYFLSFRNGFAIASIIKPNSWIDYVARFVGILGTAVPNFWLAMLLIVVFSVNLGWLPATGFTSF</sequence>